<evidence type="ECO:0000313" key="1">
    <source>
        <dbReference type="EMBL" id="TYQ03158.1"/>
    </source>
</evidence>
<name>A0A652YMR8_NOCGL</name>
<comment type="caution">
    <text evidence="1">The sequence shown here is derived from an EMBL/GenBank/DDBJ whole genome shotgun (WGS) entry which is preliminary data.</text>
</comment>
<sequence length="378" mass="41917">MRDTQYLIAMLDAEDGAEVIRSCSDDDWPRLIDVAARHKALPLLAAAAVDAEFASILSPSFATMLATSTADVSSPQLTLSLVHHRNTLRIADLESQRAELQEMLRDKGFPTVALKGAALLERNIWPNPAARRMTDIDLLVVDLAHAVPANDAIIDHGYRMVRSDEVSADSIDHDDHQEPALLRDDRHGSVEIHSHLLPRFARHALTRERAVQNIVSSAGPKLALDDVALHVISHARLADRALVRADLALNSIFDVGYLLAHDPSIGHALANRRMAHDVRRAVNVQLAAVESVFGTSVVGVTASARLWWRWTLWLADHPRMHSLYRDLVMVPLFLDRDRLSIRAGQELRGISLARARLTYFTRRARTALGDAQRTSAHA</sequence>
<accession>A0A652YMR8</accession>
<proteinExistence type="predicted"/>
<dbReference type="AlphaFoldDB" id="A0A652YMR8"/>
<gene>
    <name evidence="1" type="ORF">FNL38_105308</name>
</gene>
<organism evidence="1">
    <name type="scientific">Nocardia globerula</name>
    <dbReference type="NCBI Taxonomy" id="1818"/>
    <lineage>
        <taxon>Bacteria</taxon>
        <taxon>Bacillati</taxon>
        <taxon>Actinomycetota</taxon>
        <taxon>Actinomycetes</taxon>
        <taxon>Mycobacteriales</taxon>
        <taxon>Nocardiaceae</taxon>
        <taxon>Nocardia</taxon>
    </lineage>
</organism>
<reference evidence="1" key="1">
    <citation type="submission" date="2019-07" db="EMBL/GenBank/DDBJ databases">
        <title>Genomic Encyclopedia of Type Strains, Phase IV (KMG-IV): sequencing the most valuable type-strain genomes for metagenomic binning, comparative biology and taxonomic classification.</title>
        <authorList>
            <person name="Goeker M."/>
        </authorList>
    </citation>
    <scope>NUCLEOTIDE SEQUENCE</scope>
    <source>
        <strain evidence="1">DSM 44596</strain>
    </source>
</reference>
<protein>
    <submittedName>
        <fullName evidence="1">Putative nucleotidyltransferase-like protein</fullName>
    </submittedName>
</protein>
<dbReference type="InterPro" id="IPR039498">
    <property type="entry name" value="NTP_transf_5"/>
</dbReference>
<dbReference type="GO" id="GO:0016740">
    <property type="term" value="F:transferase activity"/>
    <property type="evidence" value="ECO:0007669"/>
    <property type="project" value="UniProtKB-KW"/>
</dbReference>
<keyword evidence="1" id="KW-0808">Transferase</keyword>
<dbReference type="EMBL" id="VNIQ01000005">
    <property type="protein sequence ID" value="TYQ03158.1"/>
    <property type="molecule type" value="Genomic_DNA"/>
</dbReference>
<dbReference type="Pfam" id="PF14907">
    <property type="entry name" value="NTP_transf_5"/>
    <property type="match status" value="1"/>
</dbReference>